<keyword evidence="2" id="KW-0067">ATP-binding</keyword>
<feature type="compositionally biased region" description="Pro residues" evidence="3">
    <location>
        <begin position="33"/>
        <end position="42"/>
    </location>
</feature>
<evidence type="ECO:0000256" key="3">
    <source>
        <dbReference type="SAM" id="MobiDB-lite"/>
    </source>
</evidence>
<feature type="region of interest" description="Disordered" evidence="3">
    <location>
        <begin position="700"/>
        <end position="725"/>
    </location>
</feature>
<dbReference type="Pfam" id="PF00196">
    <property type="entry name" value="GerE"/>
    <property type="match status" value="1"/>
</dbReference>
<dbReference type="CDD" id="cd06170">
    <property type="entry name" value="LuxR_C_like"/>
    <property type="match status" value="1"/>
</dbReference>
<evidence type="ECO:0000259" key="4">
    <source>
        <dbReference type="PROSITE" id="PS50043"/>
    </source>
</evidence>
<dbReference type="SUPFAM" id="SSF52540">
    <property type="entry name" value="P-loop containing nucleoside triphosphate hydrolases"/>
    <property type="match status" value="1"/>
</dbReference>
<feature type="region of interest" description="Disordered" evidence="3">
    <location>
        <begin position="1"/>
        <end position="45"/>
    </location>
</feature>
<dbReference type="PROSITE" id="PS00622">
    <property type="entry name" value="HTH_LUXR_1"/>
    <property type="match status" value="1"/>
</dbReference>
<accession>A0ABW7U0C7</accession>
<dbReference type="InterPro" id="IPR041664">
    <property type="entry name" value="AAA_16"/>
</dbReference>
<evidence type="ECO:0000313" key="6">
    <source>
        <dbReference type="Proteomes" id="UP001611339"/>
    </source>
</evidence>
<dbReference type="RefSeq" id="WP_398706534.1">
    <property type="nucleotide sequence ID" value="NZ_JBIRUI010000001.1"/>
</dbReference>
<reference evidence="5 6" key="1">
    <citation type="submission" date="2024-10" db="EMBL/GenBank/DDBJ databases">
        <title>The Natural Products Discovery Center: Release of the First 8490 Sequenced Strains for Exploring Actinobacteria Biosynthetic Diversity.</title>
        <authorList>
            <person name="Kalkreuter E."/>
            <person name="Kautsar S.A."/>
            <person name="Yang D."/>
            <person name="Bader C.D."/>
            <person name="Teijaro C.N."/>
            <person name="Fluegel L."/>
            <person name="Davis C.M."/>
            <person name="Simpson J.R."/>
            <person name="Lauterbach L."/>
            <person name="Steele A.D."/>
            <person name="Gui C."/>
            <person name="Meng S."/>
            <person name="Li G."/>
            <person name="Viehrig K."/>
            <person name="Ye F."/>
            <person name="Su P."/>
            <person name="Kiefer A.F."/>
            <person name="Nichols A."/>
            <person name="Cepeda A.J."/>
            <person name="Yan W."/>
            <person name="Fan B."/>
            <person name="Jiang Y."/>
            <person name="Adhikari A."/>
            <person name="Zheng C.-J."/>
            <person name="Schuster L."/>
            <person name="Cowan T.M."/>
            <person name="Smanski M.J."/>
            <person name="Chevrette M.G."/>
            <person name="De Carvalho L.P.S."/>
            <person name="Shen B."/>
        </authorList>
    </citation>
    <scope>NUCLEOTIDE SEQUENCE [LARGE SCALE GENOMIC DNA]</scope>
    <source>
        <strain evidence="5 6">NPDC020602</strain>
    </source>
</reference>
<dbReference type="InterPro" id="IPR016032">
    <property type="entry name" value="Sig_transdc_resp-reg_C-effctor"/>
</dbReference>
<sequence>MTDDGRPLPSTERPLPSTERPLPSTERPLPSGEQPPPLPGQPLPFTGRHVELERLRGGLRRPGCRGVVVTGEGGVGKSRLVVEFADEAAAHHRTVRLPVSEAAAHVPLAAFAPHLTGPALPGELGRHFQELRNLLTAPAGQPRTLLLVDDIHHLDDSSLTLLSALATDAATAPAPGFFLVATLPRGTDWPEALRALWHQDAVEHLRVSAFDRATTARLLADTLGAPVTAPAVRALWEAGRGNALWTREILRAAVREGTLRPVDDVWCLTGPLDDTLLDAPAEGRFRRLPEDRRTLLRLLALCGPLGLADALARVTPEALAALEEEDLVVVTEDDRRSRVQLAHPWHALLLRRGTPRLLARALLLEQAGRVREYGARRRGDALSLARWELDATGTADPDLLVRAAGHALDDGDVDTMCRLARAALARGPHVVAGLLLGEGLGQRGEFTESIPVLERSFAEARTPGEVESAAAALSQHHLYGLGDAPAALGVLDRAAGRIGARPVLTACRAGLLSAAGRNDEAAGVLALAEGADPKPGGDGGAWTQADVLLLQAHLRVRLAAGRVDEAVRTGRHAYAVQSGLADRWTAYYPARSLYLVAAALLESGRLDEAERTALEGQEAMRDAVPALTVWFAWVRGRIALERGLVTDALAHFREARALARLCGQPFAEQRALAGLVLAAAQTGRVAPEAEALPPAPALVPPHASEAVGPRPPHVPGADGPGPVPPPYSPLCQVDTLRAHGWVRLLRGADGPARELMVGAARAALARGEATVATALLHDVLRWGPRGSRAGAGAVAAELAAATALVQGSLAEVRAAHAAAVAPADGPDPAALEAVAERMGALGLHLYAAEAFGEAAGAWRRRDRAASAARAAARALALRGRCQEAATPALAGAAAAVPLSARERDIALMAARGSTSREIAETYVLSVRTVENHLGRIYRKLGVSGRADLADVLLA</sequence>
<dbReference type="Proteomes" id="UP001611339">
    <property type="component" value="Unassembled WGS sequence"/>
</dbReference>
<evidence type="ECO:0000313" key="5">
    <source>
        <dbReference type="EMBL" id="MFI1712228.1"/>
    </source>
</evidence>
<keyword evidence="6" id="KW-1185">Reference proteome</keyword>
<gene>
    <name evidence="5" type="ORF">ACH407_01390</name>
</gene>
<dbReference type="EMBL" id="JBIRUI010000001">
    <property type="protein sequence ID" value="MFI1712228.1"/>
    <property type="molecule type" value="Genomic_DNA"/>
</dbReference>
<dbReference type="Gene3D" id="1.10.10.10">
    <property type="entry name" value="Winged helix-like DNA-binding domain superfamily/Winged helix DNA-binding domain"/>
    <property type="match status" value="1"/>
</dbReference>
<dbReference type="SMART" id="SM00421">
    <property type="entry name" value="HTH_LUXR"/>
    <property type="match status" value="1"/>
</dbReference>
<comment type="caution">
    <text evidence="5">The sequence shown here is derived from an EMBL/GenBank/DDBJ whole genome shotgun (WGS) entry which is preliminary data.</text>
</comment>
<evidence type="ECO:0000256" key="2">
    <source>
        <dbReference type="ARBA" id="ARBA00022840"/>
    </source>
</evidence>
<name>A0ABW7U0C7_9ACTN</name>
<dbReference type="PROSITE" id="PS50043">
    <property type="entry name" value="HTH_LUXR_2"/>
    <property type="match status" value="1"/>
</dbReference>
<dbReference type="PRINTS" id="PR00038">
    <property type="entry name" value="HTHLUXR"/>
</dbReference>
<proteinExistence type="predicted"/>
<evidence type="ECO:0000256" key="1">
    <source>
        <dbReference type="ARBA" id="ARBA00022741"/>
    </source>
</evidence>
<dbReference type="Gene3D" id="3.40.50.300">
    <property type="entry name" value="P-loop containing nucleotide triphosphate hydrolases"/>
    <property type="match status" value="1"/>
</dbReference>
<feature type="domain" description="HTH luxR-type" evidence="4">
    <location>
        <begin position="891"/>
        <end position="954"/>
    </location>
</feature>
<organism evidence="5 6">
    <name type="scientific">Streptomyces litmocidini</name>
    <dbReference type="NCBI Taxonomy" id="67318"/>
    <lineage>
        <taxon>Bacteria</taxon>
        <taxon>Bacillati</taxon>
        <taxon>Actinomycetota</taxon>
        <taxon>Actinomycetes</taxon>
        <taxon>Kitasatosporales</taxon>
        <taxon>Streptomycetaceae</taxon>
        <taxon>Streptomyces</taxon>
    </lineage>
</organism>
<dbReference type="Pfam" id="PF13191">
    <property type="entry name" value="AAA_16"/>
    <property type="match status" value="1"/>
</dbReference>
<keyword evidence="1" id="KW-0547">Nucleotide-binding</keyword>
<dbReference type="InterPro" id="IPR036388">
    <property type="entry name" value="WH-like_DNA-bd_sf"/>
</dbReference>
<dbReference type="PANTHER" id="PTHR16305">
    <property type="entry name" value="TESTICULAR SOLUBLE ADENYLYL CYCLASE"/>
    <property type="match status" value="1"/>
</dbReference>
<protein>
    <submittedName>
        <fullName evidence="5">LuxR C-terminal-related transcriptional regulator</fullName>
    </submittedName>
</protein>
<dbReference type="PANTHER" id="PTHR16305:SF28">
    <property type="entry name" value="GUANYLATE CYCLASE DOMAIN-CONTAINING PROTEIN"/>
    <property type="match status" value="1"/>
</dbReference>
<dbReference type="InterPro" id="IPR027417">
    <property type="entry name" value="P-loop_NTPase"/>
</dbReference>
<dbReference type="InterPro" id="IPR000792">
    <property type="entry name" value="Tscrpt_reg_LuxR_C"/>
</dbReference>
<dbReference type="SUPFAM" id="SSF46894">
    <property type="entry name" value="C-terminal effector domain of the bipartite response regulators"/>
    <property type="match status" value="1"/>
</dbReference>